<dbReference type="EMBL" id="CP010730">
    <property type="protein sequence ID" value="AUR01832.1"/>
    <property type="molecule type" value="Genomic_DNA"/>
</dbReference>
<evidence type="ECO:0000313" key="2">
    <source>
        <dbReference type="Proteomes" id="UP000236447"/>
    </source>
</evidence>
<dbReference type="Proteomes" id="UP000236447">
    <property type="component" value="Plasmid pP88_e"/>
</dbReference>
<dbReference type="AlphaFoldDB" id="A0A2I7KGW4"/>
<accession>A0A2I7KGW4</accession>
<dbReference type="GeneID" id="31848602"/>
<protein>
    <recommendedName>
        <fullName evidence="3">DUF3768 domain-containing protein</fullName>
    </recommendedName>
</protein>
<reference evidence="1 2" key="2">
    <citation type="journal article" date="2017" name="Genome Biol. Evol.">
        <title>Trajectories and Drivers of Genome Evolution in Surface-Associated Marine Phaeobacter.</title>
        <authorList>
            <person name="Freese H.M."/>
            <person name="Sikorski J."/>
            <person name="Bunk B."/>
            <person name="Scheuner C."/>
            <person name="Meier-Kolthoff J.P."/>
            <person name="Sproer C."/>
            <person name="Gram L."/>
            <person name="Overmann J."/>
        </authorList>
    </citation>
    <scope>NUCLEOTIDE SEQUENCE [LARGE SCALE GENOMIC DNA]</scope>
    <source>
        <strain evidence="1 2">P88</strain>
        <plasmid evidence="2">pp88_e</plasmid>
    </source>
</reference>
<evidence type="ECO:0000313" key="1">
    <source>
        <dbReference type="EMBL" id="AUR01832.1"/>
    </source>
</evidence>
<keyword evidence="1" id="KW-0614">Plasmid</keyword>
<name>A0A2I7KGW4_9RHOB</name>
<dbReference type="InterPro" id="IPR022243">
    <property type="entry name" value="DUF3768"/>
</dbReference>
<geneLocation type="plasmid" evidence="2">
    <name>pp88_e</name>
</geneLocation>
<organism evidence="1 2">
    <name type="scientific">Phaeobacter inhibens</name>
    <dbReference type="NCBI Taxonomy" id="221822"/>
    <lineage>
        <taxon>Bacteria</taxon>
        <taxon>Pseudomonadati</taxon>
        <taxon>Pseudomonadota</taxon>
        <taxon>Alphaproteobacteria</taxon>
        <taxon>Rhodobacterales</taxon>
        <taxon>Roseobacteraceae</taxon>
        <taxon>Phaeobacter</taxon>
    </lineage>
</organism>
<proteinExistence type="predicted"/>
<sequence length="128" mass="14687">MTSIKIDKMTVEQFGEALRREAIAKQNDAFRKMILLDESVGRWVVTRAVYAEGPAFVAACILAVRKFEDFTEEMDPYGERSMGRLEIEGETVWFKIDLYDVDYEGGSDDPSEVTKTRRVLTILFPSDY</sequence>
<dbReference type="Pfam" id="PF12599">
    <property type="entry name" value="DUF3768"/>
    <property type="match status" value="1"/>
</dbReference>
<evidence type="ECO:0008006" key="3">
    <source>
        <dbReference type="Google" id="ProtNLM"/>
    </source>
</evidence>
<dbReference type="RefSeq" id="WP_024099603.1">
    <property type="nucleotide sequence ID" value="NZ_CP010730.1"/>
</dbReference>
<gene>
    <name evidence="1" type="ORF">PhaeoP88_04520</name>
</gene>
<reference evidence="1 2" key="1">
    <citation type="journal article" date="2017" name="Front. Microbiol.">
        <title>Phaeobacter piscinae sp. nov., a species of the Roseobacter group and potential aquaculture probiont.</title>
        <authorList>
            <person name="Sonnenschein E.C."/>
            <person name="Phippen C.B.W."/>
            <person name="Nielsen K.F."/>
            <person name="Mateiu R.V."/>
            <person name="Melchiorsen J."/>
            <person name="Gram L."/>
            <person name="Overmann J."/>
            <person name="Freese H.M."/>
        </authorList>
    </citation>
    <scope>NUCLEOTIDE SEQUENCE [LARGE SCALE GENOMIC DNA]</scope>
    <source>
        <strain evidence="1 2">P88</strain>
        <plasmid evidence="2">pp88_e</plasmid>
    </source>
</reference>